<organism evidence="2 3">
    <name type="scientific">Kwoniella europaea PYCC6329</name>
    <dbReference type="NCBI Taxonomy" id="1423913"/>
    <lineage>
        <taxon>Eukaryota</taxon>
        <taxon>Fungi</taxon>
        <taxon>Dikarya</taxon>
        <taxon>Basidiomycota</taxon>
        <taxon>Agaricomycotina</taxon>
        <taxon>Tremellomycetes</taxon>
        <taxon>Tremellales</taxon>
        <taxon>Cryptococcaceae</taxon>
        <taxon>Kwoniella</taxon>
    </lineage>
</organism>
<dbReference type="KEGG" id="ker:91102142"/>
<proteinExistence type="predicted"/>
<keyword evidence="3" id="KW-1185">Reference proteome</keyword>
<dbReference type="EMBL" id="CP144089">
    <property type="protein sequence ID" value="WWD05265.1"/>
    <property type="molecule type" value="Genomic_DNA"/>
</dbReference>
<dbReference type="Proteomes" id="UP001358614">
    <property type="component" value="Chromosome 1"/>
</dbReference>
<evidence type="ECO:0000313" key="2">
    <source>
        <dbReference type="EMBL" id="WWD05265.1"/>
    </source>
</evidence>
<feature type="compositionally biased region" description="Polar residues" evidence="1">
    <location>
        <begin position="81"/>
        <end position="96"/>
    </location>
</feature>
<dbReference type="GeneID" id="91102142"/>
<gene>
    <name evidence="2" type="ORF">V865_003338</name>
</gene>
<name>A0AAX4KIC3_9TREE</name>
<evidence type="ECO:0000313" key="3">
    <source>
        <dbReference type="Proteomes" id="UP001358614"/>
    </source>
</evidence>
<feature type="compositionally biased region" description="Polar residues" evidence="1">
    <location>
        <begin position="120"/>
        <end position="131"/>
    </location>
</feature>
<dbReference type="AlphaFoldDB" id="A0AAX4KIC3"/>
<feature type="compositionally biased region" description="Basic and acidic residues" evidence="1">
    <location>
        <begin position="61"/>
        <end position="76"/>
    </location>
</feature>
<feature type="compositionally biased region" description="Basic and acidic residues" evidence="1">
    <location>
        <begin position="1"/>
        <end position="22"/>
    </location>
</feature>
<protein>
    <recommendedName>
        <fullName evidence="4">Allergen</fullName>
    </recommendedName>
</protein>
<evidence type="ECO:0008006" key="4">
    <source>
        <dbReference type="Google" id="ProtNLM"/>
    </source>
</evidence>
<feature type="region of interest" description="Disordered" evidence="1">
    <location>
        <begin position="1"/>
        <end position="215"/>
    </location>
</feature>
<accession>A0AAX4KIC3</accession>
<sequence length="215" mass="22782">MAQNEDIKLHTDSREAQVDHKPTIIGKITKNPDKIIEGQFKKTGHPTDLEQGQAHVQELGHGVEDKHSHDHMKESPHLSPSERSPVNPNSEGNVNTPAEGAHHLHDSVHASEIPHPPGTTNPYVMNQSATPIDNAAAQRGTSHQATNIPLPPSHQNSFANYTPTTPGEGGTPSSGYLAHGGLPSAGQGHSDVGLGQGGVADRSFFPPAHTQNEGN</sequence>
<evidence type="ECO:0000256" key="1">
    <source>
        <dbReference type="SAM" id="MobiDB-lite"/>
    </source>
</evidence>
<feature type="compositionally biased region" description="Polar residues" evidence="1">
    <location>
        <begin position="139"/>
        <end position="161"/>
    </location>
</feature>
<reference evidence="2 3" key="1">
    <citation type="submission" date="2024-01" db="EMBL/GenBank/DDBJ databases">
        <title>Comparative genomics of Cryptococcus and Kwoniella reveals pathogenesis evolution and contrasting modes of karyotype evolution via chromosome fusion or intercentromeric recombination.</title>
        <authorList>
            <person name="Coelho M.A."/>
            <person name="David-Palma M."/>
            <person name="Shea T."/>
            <person name="Bowers K."/>
            <person name="McGinley-Smith S."/>
            <person name="Mohammad A.W."/>
            <person name="Gnirke A."/>
            <person name="Yurkov A.M."/>
            <person name="Nowrousian M."/>
            <person name="Sun S."/>
            <person name="Cuomo C.A."/>
            <person name="Heitman J."/>
        </authorList>
    </citation>
    <scope>NUCLEOTIDE SEQUENCE [LARGE SCALE GENOMIC DNA]</scope>
    <source>
        <strain evidence="2 3">PYCC6329</strain>
    </source>
</reference>
<feature type="compositionally biased region" description="Basic and acidic residues" evidence="1">
    <location>
        <begin position="30"/>
        <end position="48"/>
    </location>
</feature>
<feature type="compositionally biased region" description="Basic and acidic residues" evidence="1">
    <location>
        <begin position="100"/>
        <end position="109"/>
    </location>
</feature>
<dbReference type="RefSeq" id="XP_066083232.1">
    <property type="nucleotide sequence ID" value="XM_066227135.1"/>
</dbReference>